<comment type="caution">
    <text evidence="2">The sequence shown here is derived from an EMBL/GenBank/DDBJ whole genome shotgun (WGS) entry which is preliminary data.</text>
</comment>
<evidence type="ECO:0000313" key="2">
    <source>
        <dbReference type="EMBL" id="RHX84754.1"/>
    </source>
</evidence>
<dbReference type="InterPro" id="IPR015927">
    <property type="entry name" value="Peptidase_S24_S26A/B/C"/>
</dbReference>
<protein>
    <submittedName>
        <fullName evidence="2">Peptidase S24</fullName>
    </submittedName>
</protein>
<dbReference type="Gene3D" id="2.10.109.10">
    <property type="entry name" value="Umud Fragment, subunit A"/>
    <property type="match status" value="1"/>
</dbReference>
<dbReference type="RefSeq" id="WP_118970723.1">
    <property type="nucleotide sequence ID" value="NZ_QHCT01000011.1"/>
</dbReference>
<organism evidence="2 3">
    <name type="scientific">Leptospira stimsonii</name>
    <dbReference type="NCBI Taxonomy" id="2202203"/>
    <lineage>
        <taxon>Bacteria</taxon>
        <taxon>Pseudomonadati</taxon>
        <taxon>Spirochaetota</taxon>
        <taxon>Spirochaetia</taxon>
        <taxon>Leptospirales</taxon>
        <taxon>Leptospiraceae</taxon>
        <taxon>Leptospira</taxon>
    </lineage>
</organism>
<dbReference type="Proteomes" id="UP000265798">
    <property type="component" value="Unassembled WGS sequence"/>
</dbReference>
<dbReference type="EMBL" id="QHCT01000011">
    <property type="protein sequence ID" value="RHX84754.1"/>
    <property type="molecule type" value="Genomic_DNA"/>
</dbReference>
<dbReference type="InterPro" id="IPR036286">
    <property type="entry name" value="LexA/Signal_pep-like_sf"/>
</dbReference>
<dbReference type="Pfam" id="PF00717">
    <property type="entry name" value="Peptidase_S24"/>
    <property type="match status" value="1"/>
</dbReference>
<dbReference type="SUPFAM" id="SSF51306">
    <property type="entry name" value="LexA/Signal peptidase"/>
    <property type="match status" value="1"/>
</dbReference>
<gene>
    <name evidence="2" type="ORF">DLM75_22340</name>
</gene>
<feature type="domain" description="Peptidase S24/S26A/S26B/S26C" evidence="1">
    <location>
        <begin position="21"/>
        <end position="130"/>
    </location>
</feature>
<reference evidence="3" key="1">
    <citation type="submission" date="2018-05" db="EMBL/GenBank/DDBJ databases">
        <title>Leptospira yasudae sp. nov. and Leptospira stimsonii sp. nov., two pathogenic species of the genus Leptospira isolated from environmental sources.</title>
        <authorList>
            <person name="Casanovas-Massana A."/>
            <person name="Hamond C."/>
            <person name="Santos L.A."/>
            <person name="Hacker K.P."/>
            <person name="Balassiano I."/>
            <person name="Medeiros M.A."/>
            <person name="Reis M.G."/>
            <person name="Ko A.I."/>
            <person name="Wunder E.A."/>
        </authorList>
    </citation>
    <scope>NUCLEOTIDE SEQUENCE [LARGE SCALE GENOMIC DNA]</scope>
    <source>
        <strain evidence="3">Yale</strain>
    </source>
</reference>
<sequence length="137" mass="15710">MALKLLKPSYIKIPLLKIPLRASFPSPTDDYFQKRLDPRDLLDINQNTSFSMEVQGHGWSEYGILDKDILVVDRSLPLTNNRLVVVSYQEEFALRRIGKVDGVLCFFTAKEDGEVYHVEPESPVTIWGVVSRVIRVF</sequence>
<accession>A0A396YTR0</accession>
<evidence type="ECO:0000313" key="3">
    <source>
        <dbReference type="Proteomes" id="UP000265798"/>
    </source>
</evidence>
<name>A0A396YTR0_9LEPT</name>
<dbReference type="AlphaFoldDB" id="A0A396YTR0"/>
<proteinExistence type="predicted"/>
<dbReference type="OrthoDB" id="9787787at2"/>
<evidence type="ECO:0000259" key="1">
    <source>
        <dbReference type="Pfam" id="PF00717"/>
    </source>
</evidence>